<accession>A0A5P8E573</accession>
<gene>
    <name evidence="2" type="ORF">C7Y71_003125</name>
</gene>
<dbReference type="EMBL" id="CP033459">
    <property type="protein sequence ID" value="QFQ12092.1"/>
    <property type="molecule type" value="Genomic_DNA"/>
</dbReference>
<dbReference type="KEGG" id="alq:C7Y71_003125"/>
<evidence type="ECO:0008006" key="4">
    <source>
        <dbReference type="Google" id="ProtNLM"/>
    </source>
</evidence>
<feature type="chain" id="PRO_5024464754" description="Lipoprotein" evidence="1">
    <location>
        <begin position="20"/>
        <end position="272"/>
    </location>
</feature>
<keyword evidence="3" id="KW-1185">Reference proteome</keyword>
<evidence type="ECO:0000313" key="2">
    <source>
        <dbReference type="EMBL" id="QFQ12092.1"/>
    </source>
</evidence>
<dbReference type="PROSITE" id="PS51257">
    <property type="entry name" value="PROKAR_LIPOPROTEIN"/>
    <property type="match status" value="1"/>
</dbReference>
<protein>
    <recommendedName>
        <fullName evidence="4">Lipoprotein</fullName>
    </recommendedName>
</protein>
<dbReference type="AlphaFoldDB" id="A0A5P8E573"/>
<proteinExistence type="predicted"/>
<evidence type="ECO:0000313" key="3">
    <source>
        <dbReference type="Proteomes" id="UP000249375"/>
    </source>
</evidence>
<dbReference type="RefSeq" id="WP_111898613.1">
    <property type="nucleotide sequence ID" value="NZ_CP033459.1"/>
</dbReference>
<name>A0A5P8E573_9BACT</name>
<reference evidence="2 3" key="1">
    <citation type="submission" date="2018-11" db="EMBL/GenBank/DDBJ databases">
        <authorList>
            <person name="Na S.W."/>
            <person name="Baik M."/>
        </authorList>
    </citation>
    <scope>NUCLEOTIDE SEQUENCE [LARGE SCALE GENOMIC DNA]</scope>
    <source>
        <strain evidence="2 3">E39</strain>
    </source>
</reference>
<sequence length="272" mass="29822">MLKPFQIIAAAALCFLVAACGGKKEAEIDVLSSEDITVTGNTPKLIAVPKGKYNISCVSSSDEDKGLIQMKILLQANKSEMKNPQMTSPVKVALMGEEGKKLDLSLTMDLEERQRFEKWISECAQGAVEEFMFSSTTADVDFWEDILGDVRSIRLEEVNASEVAEGAATTEETPKPQKEVIPVYFSLSGVIGDAYDASMQMNGRSGSVSFTADGRYQYMQLRLVSNDSAGNLVVQSYYNGKRIATYRGRYTGGSYSGTARIWNGVKVSFNLY</sequence>
<evidence type="ECO:0000256" key="1">
    <source>
        <dbReference type="SAM" id="SignalP"/>
    </source>
</evidence>
<organism evidence="2 3">
    <name type="scientific">Pseudoprevotella muciniphila</name>
    <dbReference type="NCBI Taxonomy" id="2133944"/>
    <lineage>
        <taxon>Bacteria</taxon>
        <taxon>Pseudomonadati</taxon>
        <taxon>Bacteroidota</taxon>
        <taxon>Bacteroidia</taxon>
        <taxon>Bacteroidales</taxon>
        <taxon>Prevotellaceae</taxon>
        <taxon>Pseudoprevotella</taxon>
    </lineage>
</organism>
<dbReference type="Proteomes" id="UP000249375">
    <property type="component" value="Chromosome"/>
</dbReference>
<feature type="signal peptide" evidence="1">
    <location>
        <begin position="1"/>
        <end position="19"/>
    </location>
</feature>
<keyword evidence="1" id="KW-0732">Signal</keyword>